<name>A0ABD2GN36_PAGBO</name>
<reference evidence="3 4" key="1">
    <citation type="journal article" date="2022" name="G3 (Bethesda)">
        <title>Evaluating Illumina-, Nanopore-, and PacBio-based genome assembly strategies with the bald notothen, Trematomus borchgrevinki.</title>
        <authorList>
            <person name="Rayamajhi N."/>
            <person name="Cheng C.C."/>
            <person name="Catchen J.M."/>
        </authorList>
    </citation>
    <scope>NUCLEOTIDE SEQUENCE [LARGE SCALE GENOMIC DNA]</scope>
    <source>
        <strain evidence="3">AGRC-2024</strain>
    </source>
</reference>
<gene>
    <name evidence="3" type="ORF">OYC64_018223</name>
</gene>
<reference evidence="3 4" key="2">
    <citation type="journal article" date="2024" name="G3 (Bethesda)">
        <title>The genome of the cryopelagic Antarctic bald notothen, Trematomus borchgrevinki.</title>
        <authorList>
            <person name="Rayamajhi N."/>
            <person name="Rivera-Colon A.G."/>
            <person name="Minhas B.F."/>
            <person name="Cheng C.C."/>
            <person name="Catchen J.M."/>
        </authorList>
    </citation>
    <scope>NUCLEOTIDE SEQUENCE [LARGE SCALE GENOMIC DNA]</scope>
    <source>
        <strain evidence="3">AGRC-2024</strain>
    </source>
</reference>
<dbReference type="Proteomes" id="UP001619887">
    <property type="component" value="Unassembled WGS sequence"/>
</dbReference>
<comment type="caution">
    <text evidence="3">The sequence shown here is derived from an EMBL/GenBank/DDBJ whole genome shotgun (WGS) entry which is preliminary data.</text>
</comment>
<feature type="compositionally biased region" description="Polar residues" evidence="2">
    <location>
        <begin position="231"/>
        <end position="243"/>
    </location>
</feature>
<keyword evidence="4" id="KW-1185">Reference proteome</keyword>
<feature type="compositionally biased region" description="Low complexity" evidence="2">
    <location>
        <begin position="851"/>
        <end position="864"/>
    </location>
</feature>
<feature type="region of interest" description="Disordered" evidence="2">
    <location>
        <begin position="846"/>
        <end position="890"/>
    </location>
</feature>
<feature type="region of interest" description="Disordered" evidence="2">
    <location>
        <begin position="223"/>
        <end position="244"/>
    </location>
</feature>
<feature type="compositionally biased region" description="Basic residues" evidence="2">
    <location>
        <begin position="867"/>
        <end position="878"/>
    </location>
</feature>
<protein>
    <submittedName>
        <fullName evidence="3">Uncharacterized protein</fullName>
    </submittedName>
</protein>
<evidence type="ECO:0000313" key="4">
    <source>
        <dbReference type="Proteomes" id="UP001619887"/>
    </source>
</evidence>
<evidence type="ECO:0000313" key="3">
    <source>
        <dbReference type="EMBL" id="KAL3055507.1"/>
    </source>
</evidence>
<proteinExistence type="predicted"/>
<dbReference type="AlphaFoldDB" id="A0ABD2GN36"/>
<keyword evidence="1" id="KW-0175">Coiled coil</keyword>
<dbReference type="EMBL" id="JBIYXZ010002077">
    <property type="protein sequence ID" value="KAL3055507.1"/>
    <property type="molecule type" value="Genomic_DNA"/>
</dbReference>
<feature type="coiled-coil region" evidence="1">
    <location>
        <begin position="132"/>
        <end position="159"/>
    </location>
</feature>
<evidence type="ECO:0000256" key="2">
    <source>
        <dbReference type="SAM" id="MobiDB-lite"/>
    </source>
</evidence>
<sequence length="917" mass="100245">MCNVCRLFYLALNKHLKHKHAVRNLEERGILLKIASGRINVRTKPCPIAGCSYAGKRLDRHVKHDHPELSRHEAQQVMARLKHSVALQLLHDLRETNPIIGMATSLDIDNEEEYPGHPPPFSPHTECDNEDCRQVMLENVALRAQKDALNDEVKTLRSRLKKELKPRKQSAAVLEEEDECIRFKGLAIPSTSGINTVASGSNTPMKTPVKTVMLAVASGSGTPVKSPVKTVMQSPVTSGSETPVRSPVKTVMLAVASGGKRPVKNPVKSPVKTVILPVSSGSETPVKTPVETVMFAVASGSETPVKTPVKTVMLAVASGSKTPVKTPVKTVMLAVASGSKTPVKTPVETVMLAVASGSETPVKTPVKTVMLAVASGSKTPVKTPVKTVMLAVASGSKTPVKTPVKTVMLAVASGSKTPVKTPVKTVMLAVASGSKTPVCRKTRASKLANDLPSPSNYWSTGHGRGNTMREITLPRSMEAYLQTYLDHCLGVAPTVKQKDNVVSKISRIKNFIVYMAHGVNRLSDWLFLRNMKMIRGWSEYIVKPGRAVTTSEFFLKNVHQFMGYMSESKPRGCRLTQSDMTHIMREVKANMKHLNKAVTLHQFKVKRNKLDRLPSQAELLAAMAAAEKRIPELLDLMAGTPTSTTQKLLYGYLTLHWSLLYGHRTGVYANMKNSEVLEAAIRGTAEGYIIHVQDHKTAKTYGEAQLALTVEEFSWVMRWMGIKEALLGPQNEFFLFTRGNRASKNLNAHLKRAWADAGLETAVTFTILRTALADNIKHHQDPESRSILARFMCHDVTTADRFYANAPGIKEALRIRSMFRASSDAAAAASSSEGCLPLSDGETSEEGCYNSTASSSSSVGSLERQQQRKRKREGKRPMKSGAGLVDTPDDGAGAVDSTCLPWCTVRIRRLIWSPESR</sequence>
<organism evidence="3 4">
    <name type="scientific">Pagothenia borchgrevinki</name>
    <name type="common">Bald rockcod</name>
    <name type="synonym">Trematomus borchgrevinki</name>
    <dbReference type="NCBI Taxonomy" id="8213"/>
    <lineage>
        <taxon>Eukaryota</taxon>
        <taxon>Metazoa</taxon>
        <taxon>Chordata</taxon>
        <taxon>Craniata</taxon>
        <taxon>Vertebrata</taxon>
        <taxon>Euteleostomi</taxon>
        <taxon>Actinopterygii</taxon>
        <taxon>Neopterygii</taxon>
        <taxon>Teleostei</taxon>
        <taxon>Neoteleostei</taxon>
        <taxon>Acanthomorphata</taxon>
        <taxon>Eupercaria</taxon>
        <taxon>Perciformes</taxon>
        <taxon>Notothenioidei</taxon>
        <taxon>Nototheniidae</taxon>
        <taxon>Pagothenia</taxon>
    </lineage>
</organism>
<evidence type="ECO:0000256" key="1">
    <source>
        <dbReference type="SAM" id="Coils"/>
    </source>
</evidence>
<accession>A0ABD2GN36</accession>